<keyword evidence="3 10" id="KW-0716">Sensory transduction</keyword>
<dbReference type="VEuPathDB" id="VectorBase:LLOJ010760"/>
<organism evidence="12 13">
    <name type="scientific">Lutzomyia longipalpis</name>
    <name type="common">Sand fly</name>
    <dbReference type="NCBI Taxonomy" id="7200"/>
    <lineage>
        <taxon>Eukaryota</taxon>
        <taxon>Metazoa</taxon>
        <taxon>Ecdysozoa</taxon>
        <taxon>Arthropoda</taxon>
        <taxon>Hexapoda</taxon>
        <taxon>Insecta</taxon>
        <taxon>Pterygota</taxon>
        <taxon>Neoptera</taxon>
        <taxon>Endopterygota</taxon>
        <taxon>Diptera</taxon>
        <taxon>Nematocera</taxon>
        <taxon>Psychodoidea</taxon>
        <taxon>Psychodidae</taxon>
        <taxon>Lutzomyia</taxon>
        <taxon>Lutzomyia</taxon>
    </lineage>
</organism>
<feature type="transmembrane region" description="Helical" evidence="10">
    <location>
        <begin position="68"/>
        <end position="91"/>
    </location>
</feature>
<keyword evidence="6 10" id="KW-1133">Transmembrane helix</keyword>
<name>A0A240SXW3_LUTLO</name>
<evidence type="ECO:0000313" key="12">
    <source>
        <dbReference type="EnsemblMetazoa" id="LLOJ010760-PA"/>
    </source>
</evidence>
<reference evidence="13" key="1">
    <citation type="submission" date="2012-05" db="EMBL/GenBank/DDBJ databases">
        <title>Whole Genome Assembly of Lutzomyia longipalpis.</title>
        <authorList>
            <person name="Richards S."/>
            <person name="Qu C."/>
            <person name="Dillon R."/>
            <person name="Worley K."/>
            <person name="Scherer S."/>
            <person name="Batterton M."/>
            <person name="Taylor A."/>
            <person name="Hawes A."/>
            <person name="Hernandez B."/>
            <person name="Kovar C."/>
            <person name="Mandapat C."/>
            <person name="Pham C."/>
            <person name="Qu C."/>
            <person name="Jing C."/>
            <person name="Bess C."/>
            <person name="Bandaranaike D."/>
            <person name="Ngo D."/>
            <person name="Ongeri F."/>
            <person name="Arias F."/>
            <person name="Lara F."/>
            <person name="Weissenberger G."/>
            <person name="Kamau G."/>
            <person name="Han H."/>
            <person name="Shen H."/>
            <person name="Dinh H."/>
            <person name="Khalil I."/>
            <person name="Jones J."/>
            <person name="Shafer J."/>
            <person name="Jayaseelan J."/>
            <person name="Quiroz J."/>
            <person name="Blankenburg K."/>
            <person name="Nguyen L."/>
            <person name="Jackson L."/>
            <person name="Francisco L."/>
            <person name="Tang L.-Y."/>
            <person name="Pu L.-L."/>
            <person name="Perales L."/>
            <person name="Lorensuhewa L."/>
            <person name="Munidasa M."/>
            <person name="Coyle M."/>
            <person name="Taylor M."/>
            <person name="Puazo M."/>
            <person name="Firestine M."/>
            <person name="Scheel M."/>
            <person name="Javaid M."/>
            <person name="Wang M."/>
            <person name="Li M."/>
            <person name="Tabassum N."/>
            <person name="Saada N."/>
            <person name="Osuji N."/>
            <person name="Aqrawi P."/>
            <person name="Fu Q."/>
            <person name="Thornton R."/>
            <person name="Raj R."/>
            <person name="Goodspeed R."/>
            <person name="Mata R."/>
            <person name="Najjar R."/>
            <person name="Gubbala S."/>
            <person name="Lee S."/>
            <person name="Denson S."/>
            <person name="Patil S."/>
            <person name="Macmil S."/>
            <person name="Qi S."/>
            <person name="Matskevitch T."/>
            <person name="Palculict T."/>
            <person name="Mathew T."/>
            <person name="Vee V."/>
            <person name="Velamala V."/>
            <person name="Korchina V."/>
            <person name="Cai W."/>
            <person name="Liu W."/>
            <person name="Dai W."/>
            <person name="Zou X."/>
            <person name="Zhu Y."/>
            <person name="Zhang Y."/>
            <person name="Wu Y.-Q."/>
            <person name="Xin Y."/>
            <person name="Nazarath L."/>
            <person name="Kovar C."/>
            <person name="Han Y."/>
            <person name="Muzny D."/>
            <person name="Gibbs R."/>
        </authorList>
    </citation>
    <scope>NUCLEOTIDE SEQUENCE [LARGE SCALE GENOMIC DNA]</scope>
    <source>
        <strain evidence="13">Jacobina</strain>
    </source>
</reference>
<keyword evidence="4 10" id="KW-0812">Transmembrane</keyword>
<reference evidence="11" key="2">
    <citation type="journal article" date="2020" name="BMC">
        <title>Leishmania infection induces a limited differential gene expression in the sand fly midgut.</title>
        <authorList>
            <person name="Coutinho-Abreu I.V."/>
            <person name="Serafim T.D."/>
            <person name="Meneses C."/>
            <person name="Kamhawi S."/>
            <person name="Oliveira F."/>
            <person name="Valenzuela J.G."/>
        </authorList>
    </citation>
    <scope>NUCLEOTIDE SEQUENCE</scope>
    <source>
        <strain evidence="11">Jacobina</strain>
        <tissue evidence="11">Midgut</tissue>
    </source>
</reference>
<dbReference type="EMBL" id="AJWK01018860">
    <property type="status" value="NOT_ANNOTATED_CDS"/>
    <property type="molecule type" value="Genomic_DNA"/>
</dbReference>
<dbReference type="GO" id="GO:0007165">
    <property type="term" value="P:signal transduction"/>
    <property type="evidence" value="ECO:0007669"/>
    <property type="project" value="UniProtKB-KW"/>
</dbReference>
<protein>
    <recommendedName>
        <fullName evidence="10">Odorant receptor</fullName>
    </recommendedName>
</protein>
<reference evidence="12" key="3">
    <citation type="submission" date="2020-05" db="UniProtKB">
        <authorList>
            <consortium name="EnsemblMetazoa"/>
        </authorList>
    </citation>
    <scope>IDENTIFICATION</scope>
    <source>
        <strain evidence="12">Jacobina</strain>
    </source>
</reference>
<evidence type="ECO:0000256" key="9">
    <source>
        <dbReference type="ARBA" id="ARBA00023224"/>
    </source>
</evidence>
<evidence type="ECO:0000256" key="5">
    <source>
        <dbReference type="ARBA" id="ARBA00022725"/>
    </source>
</evidence>
<keyword evidence="9 10" id="KW-0807">Transducer</keyword>
<dbReference type="InterPro" id="IPR004117">
    <property type="entry name" value="7tm6_olfct_rcpt"/>
</dbReference>
<dbReference type="PANTHER" id="PTHR21137">
    <property type="entry name" value="ODORANT RECEPTOR"/>
    <property type="match status" value="1"/>
</dbReference>
<dbReference type="GO" id="GO:0005886">
    <property type="term" value="C:plasma membrane"/>
    <property type="evidence" value="ECO:0007669"/>
    <property type="project" value="UniProtKB-SubCell"/>
</dbReference>
<dbReference type="GO" id="GO:0005549">
    <property type="term" value="F:odorant binding"/>
    <property type="evidence" value="ECO:0007669"/>
    <property type="project" value="InterPro"/>
</dbReference>
<dbReference type="Pfam" id="PF02949">
    <property type="entry name" value="7tm_6"/>
    <property type="match status" value="1"/>
</dbReference>
<evidence type="ECO:0000313" key="13">
    <source>
        <dbReference type="Proteomes" id="UP000092461"/>
    </source>
</evidence>
<sequence length="373" mass="43744">MSIIETRENFENLAGKLKGFLKFSALVFSEKFFERYRKYLIIIPFILEVLTIVPYATKMITNDEGVIVFASMIPFAFGYFRAMLKILTILLHSEKIDGIFKWFHKLHLEHINDIFSQIYFENLQRIFKIVHFITRFVTISAGSALSICIFFMATDKLPFKVPFIDQSYQTFHHLIAEVAVTYNSFNTCLTDIIMIFTGVYFIGALDILSGIIGKLNESSNIAISGDILRQIIIFHLEIMNNFNDFCEIFEFLFIFELFHTIGFLLFDFYLIWQSDNLCFFLASASYIFVQFALFCLFGQIIFNRSERIFTDLYQTKWYEMEVKDQKAVLLIMKMSQNAFGLKAGRMYDINLILFFNVLKLCVSWYAILYTVLN</sequence>
<keyword evidence="5 10" id="KW-0552">Olfaction</keyword>
<feature type="transmembrane region" description="Helical" evidence="10">
    <location>
        <begin position="284"/>
        <end position="302"/>
    </location>
</feature>
<comment type="similarity">
    <text evidence="10">Belongs to the insect chemoreceptor superfamily. Heteromeric odorant receptor channel (TC 1.A.69) family.</text>
</comment>
<evidence type="ECO:0000256" key="3">
    <source>
        <dbReference type="ARBA" id="ARBA00022606"/>
    </source>
</evidence>
<dbReference type="PANTHER" id="PTHR21137:SF35">
    <property type="entry name" value="ODORANT RECEPTOR 19A-RELATED"/>
    <property type="match status" value="1"/>
</dbReference>
<keyword evidence="2" id="KW-1003">Cell membrane</keyword>
<evidence type="ECO:0000256" key="1">
    <source>
        <dbReference type="ARBA" id="ARBA00004651"/>
    </source>
</evidence>
<dbReference type="EnsemblMetazoa" id="LLOJ010760-RA">
    <property type="protein sequence ID" value="LLOJ010760-PA"/>
    <property type="gene ID" value="LLOJ010760"/>
</dbReference>
<evidence type="ECO:0000256" key="7">
    <source>
        <dbReference type="ARBA" id="ARBA00023136"/>
    </source>
</evidence>
<feature type="transmembrane region" description="Helical" evidence="10">
    <location>
        <begin position="39"/>
        <end position="56"/>
    </location>
</feature>
<feature type="transmembrane region" description="Helical" evidence="10">
    <location>
        <begin position="248"/>
        <end position="272"/>
    </location>
</feature>
<dbReference type="GO" id="GO:0004984">
    <property type="term" value="F:olfactory receptor activity"/>
    <property type="evidence" value="ECO:0007669"/>
    <property type="project" value="InterPro"/>
</dbReference>
<evidence type="ECO:0000256" key="4">
    <source>
        <dbReference type="ARBA" id="ARBA00022692"/>
    </source>
</evidence>
<evidence type="ECO:0000256" key="2">
    <source>
        <dbReference type="ARBA" id="ARBA00022475"/>
    </source>
</evidence>
<dbReference type="AlphaFoldDB" id="A0A240SXW3"/>
<proteinExistence type="inferred from homology"/>
<dbReference type="Proteomes" id="UP000092461">
    <property type="component" value="Unassembled WGS sequence"/>
</dbReference>
<feature type="transmembrane region" description="Helical" evidence="10">
    <location>
        <begin position="351"/>
        <end position="372"/>
    </location>
</feature>
<feature type="transmembrane region" description="Helical" evidence="10">
    <location>
        <begin position="132"/>
        <end position="153"/>
    </location>
</feature>
<accession>A0A240SXW3</accession>
<evidence type="ECO:0000313" key="11">
    <source>
        <dbReference type="EMBL" id="MBC1172673.1"/>
    </source>
</evidence>
<dbReference type="EMBL" id="GITU01003970">
    <property type="protein sequence ID" value="MBC1172673.1"/>
    <property type="molecule type" value="Transcribed_RNA"/>
</dbReference>
<evidence type="ECO:0000256" key="8">
    <source>
        <dbReference type="ARBA" id="ARBA00023170"/>
    </source>
</evidence>
<comment type="subcellular location">
    <subcellularLocation>
        <location evidence="1 10">Cell membrane</location>
        <topology evidence="1 10">Multi-pass membrane protein</topology>
    </subcellularLocation>
</comment>
<keyword evidence="8 10" id="KW-0675">Receptor</keyword>
<evidence type="ECO:0000256" key="10">
    <source>
        <dbReference type="RuleBase" id="RU351113"/>
    </source>
</evidence>
<feature type="transmembrane region" description="Helical" evidence="10">
    <location>
        <begin position="192"/>
        <end position="212"/>
    </location>
</feature>
<keyword evidence="7 10" id="KW-0472">Membrane</keyword>
<dbReference type="VEuPathDB" id="VectorBase:LLONM1_002314"/>
<evidence type="ECO:0000256" key="6">
    <source>
        <dbReference type="ARBA" id="ARBA00022989"/>
    </source>
</evidence>
<keyword evidence="13" id="KW-1185">Reference proteome</keyword>